<dbReference type="PANTHER" id="PTHR30137">
    <property type="entry name" value="LUCIFERASE-LIKE MONOOXYGENASE"/>
    <property type="match status" value="1"/>
</dbReference>
<evidence type="ECO:0000259" key="2">
    <source>
        <dbReference type="Pfam" id="PF00296"/>
    </source>
</evidence>
<feature type="domain" description="Luciferase-like" evidence="2">
    <location>
        <begin position="9"/>
        <end position="310"/>
    </location>
</feature>
<name>A0AAJ1X4H5_9ACTN</name>
<gene>
    <name evidence="3" type="ORF">QE405_002876</name>
</gene>
<evidence type="ECO:0000313" key="3">
    <source>
        <dbReference type="EMBL" id="MDQ1105592.1"/>
    </source>
</evidence>
<dbReference type="SUPFAM" id="SSF51679">
    <property type="entry name" value="Bacterial luciferase-like"/>
    <property type="match status" value="1"/>
</dbReference>
<evidence type="ECO:0000256" key="1">
    <source>
        <dbReference type="ARBA" id="ARBA00007789"/>
    </source>
</evidence>
<evidence type="ECO:0000313" key="4">
    <source>
        <dbReference type="Proteomes" id="UP001239215"/>
    </source>
</evidence>
<dbReference type="CDD" id="cd00347">
    <property type="entry name" value="Flavin_utilizing_monoxygenases"/>
    <property type="match status" value="1"/>
</dbReference>
<accession>A0AAJ1X4H5</accession>
<proteinExistence type="predicted"/>
<comment type="similarity">
    <text evidence="1">To bacterial alkanal monooxygenase alpha and beta chains.</text>
</comment>
<dbReference type="InterPro" id="IPR036661">
    <property type="entry name" value="Luciferase-like_sf"/>
</dbReference>
<dbReference type="InterPro" id="IPR050766">
    <property type="entry name" value="Bact_Lucif_Oxidored"/>
</dbReference>
<dbReference type="Pfam" id="PF00296">
    <property type="entry name" value="Bac_luciferase"/>
    <property type="match status" value="1"/>
</dbReference>
<dbReference type="InterPro" id="IPR019949">
    <property type="entry name" value="CmoO-like"/>
</dbReference>
<comment type="caution">
    <text evidence="3">The sequence shown here is derived from an EMBL/GenBank/DDBJ whole genome shotgun (WGS) entry which is preliminary data.</text>
</comment>
<dbReference type="PANTHER" id="PTHR30137:SF6">
    <property type="entry name" value="LUCIFERASE-LIKE MONOOXYGENASE"/>
    <property type="match status" value="1"/>
</dbReference>
<reference evidence="3" key="1">
    <citation type="submission" date="2023-07" db="EMBL/GenBank/DDBJ databases">
        <title>Functional and genomic diversity of the sorghum phyllosphere microbiome.</title>
        <authorList>
            <person name="Shade A."/>
        </authorList>
    </citation>
    <scope>NUCLEOTIDE SEQUENCE</scope>
    <source>
        <strain evidence="3">SORGH_AS_1067</strain>
    </source>
</reference>
<dbReference type="GO" id="GO:0016705">
    <property type="term" value="F:oxidoreductase activity, acting on paired donors, with incorporation or reduction of molecular oxygen"/>
    <property type="evidence" value="ECO:0007669"/>
    <property type="project" value="InterPro"/>
</dbReference>
<dbReference type="GO" id="GO:0005829">
    <property type="term" value="C:cytosol"/>
    <property type="evidence" value="ECO:0007669"/>
    <property type="project" value="TreeGrafter"/>
</dbReference>
<dbReference type="InterPro" id="IPR011251">
    <property type="entry name" value="Luciferase-like_dom"/>
</dbReference>
<dbReference type="Gene3D" id="3.20.20.30">
    <property type="entry name" value="Luciferase-like domain"/>
    <property type="match status" value="1"/>
</dbReference>
<dbReference type="AlphaFoldDB" id="A0AAJ1X4H5"/>
<dbReference type="NCBIfam" id="TIGR03558">
    <property type="entry name" value="oxido_grp_1"/>
    <property type="match status" value="1"/>
</dbReference>
<organism evidence="3 4">
    <name type="scientific">Nocardioides zeae</name>
    <dbReference type="NCBI Taxonomy" id="1457234"/>
    <lineage>
        <taxon>Bacteria</taxon>
        <taxon>Bacillati</taxon>
        <taxon>Actinomycetota</taxon>
        <taxon>Actinomycetes</taxon>
        <taxon>Propionibacteriales</taxon>
        <taxon>Nocardioidaceae</taxon>
        <taxon>Nocardioides</taxon>
    </lineage>
</organism>
<dbReference type="EMBL" id="JAUTAN010000001">
    <property type="protein sequence ID" value="MDQ1105592.1"/>
    <property type="molecule type" value="Genomic_DNA"/>
</dbReference>
<sequence>MPGVRLSLLDRSRTRAGRPDGEALHDTIARARHAEELGLHRFWVAEHHGVPGVASGSPPVLLAAVGAATSSIRLGSGGVMLPHHQPLVVAEQFRMLDALHPGRIDLGVGRSLGFTAPVRRALRHDPGPDVDAALAAGAEAFAADVEELRAHLDGTAEVTVRPATGRAIPLHVLATGRGLLLAARLGLPVVVGGPVLASADVGDALAAYRSAFRPHPGGPERPQVMVSLDAVVADTAAEARELALPEAHAMALSRTTGEFGPLQSPADLRSAAWPDQVRRRVEAHLDRTLAGTAPQVRAALEELVERTGAEEVLASTSTWDRAALLEADRALAAALGGS</sequence>
<protein>
    <submittedName>
        <fullName evidence="3">Luciferase family oxidoreductase group 1</fullName>
    </submittedName>
</protein>
<dbReference type="Proteomes" id="UP001239215">
    <property type="component" value="Unassembled WGS sequence"/>
</dbReference>